<dbReference type="EMBL" id="HBUF01396369">
    <property type="protein sequence ID" value="CAG6735633.1"/>
    <property type="molecule type" value="Transcribed_RNA"/>
</dbReference>
<name>A0A8D8YV56_9HEMI</name>
<evidence type="ECO:0000313" key="2">
    <source>
        <dbReference type="EMBL" id="CAG6735632.1"/>
    </source>
</evidence>
<feature type="transmembrane region" description="Helical" evidence="1">
    <location>
        <begin position="44"/>
        <end position="67"/>
    </location>
</feature>
<dbReference type="EMBL" id="HBUF01396367">
    <property type="protein sequence ID" value="CAG6735631.1"/>
    <property type="molecule type" value="Transcribed_RNA"/>
</dbReference>
<protein>
    <submittedName>
        <fullName evidence="2">Uncharacterized protein</fullName>
    </submittedName>
</protein>
<feature type="transmembrane region" description="Helical" evidence="1">
    <location>
        <begin position="12"/>
        <end position="32"/>
    </location>
</feature>
<reference evidence="2" key="1">
    <citation type="submission" date="2021-05" db="EMBL/GenBank/DDBJ databases">
        <authorList>
            <person name="Alioto T."/>
            <person name="Alioto T."/>
            <person name="Gomez Garrido J."/>
        </authorList>
    </citation>
    <scope>NUCLEOTIDE SEQUENCE</scope>
</reference>
<evidence type="ECO:0000256" key="1">
    <source>
        <dbReference type="SAM" id="Phobius"/>
    </source>
</evidence>
<sequence length="177" mass="20502">MLLMTTNNRVPPIKISIFLIYQIPVIFSSIVYSRESPLSKSLYVYLICKRFYPLLPVIIFSILYSTVNRALYQSPYNSHLQKLPPSSPIYFLLHILFFVRASVRSPLWVFFPSFLMAFKLLLIKNFGNSFSCFVTFSLFPSFYPHIIPFSSLPSLSLFSPPLLFSRANIMKACIINF</sequence>
<dbReference type="AlphaFoldDB" id="A0A8D8YV56"/>
<keyword evidence="1" id="KW-0472">Membrane</keyword>
<feature type="transmembrane region" description="Helical" evidence="1">
    <location>
        <begin position="115"/>
        <end position="139"/>
    </location>
</feature>
<dbReference type="EMBL" id="HBUF01396368">
    <property type="protein sequence ID" value="CAG6735632.1"/>
    <property type="molecule type" value="Transcribed_RNA"/>
</dbReference>
<organism evidence="2">
    <name type="scientific">Cacopsylla melanoneura</name>
    <dbReference type="NCBI Taxonomy" id="428564"/>
    <lineage>
        <taxon>Eukaryota</taxon>
        <taxon>Metazoa</taxon>
        <taxon>Ecdysozoa</taxon>
        <taxon>Arthropoda</taxon>
        <taxon>Hexapoda</taxon>
        <taxon>Insecta</taxon>
        <taxon>Pterygota</taxon>
        <taxon>Neoptera</taxon>
        <taxon>Paraneoptera</taxon>
        <taxon>Hemiptera</taxon>
        <taxon>Sternorrhyncha</taxon>
        <taxon>Psylloidea</taxon>
        <taxon>Psyllidae</taxon>
        <taxon>Psyllinae</taxon>
        <taxon>Cacopsylla</taxon>
    </lineage>
</organism>
<proteinExistence type="predicted"/>
<keyword evidence="1" id="KW-1133">Transmembrane helix</keyword>
<accession>A0A8D8YV56</accession>
<feature type="transmembrane region" description="Helical" evidence="1">
    <location>
        <begin position="145"/>
        <end position="164"/>
    </location>
</feature>
<keyword evidence="1" id="KW-0812">Transmembrane</keyword>